<evidence type="ECO:0000313" key="1">
    <source>
        <dbReference type="EMBL" id="GLX70815.1"/>
    </source>
</evidence>
<keyword evidence="1" id="KW-0540">Nuclease</keyword>
<dbReference type="Gene3D" id="3.60.10.10">
    <property type="entry name" value="Endonuclease/exonuclease/phosphatase"/>
    <property type="match status" value="1"/>
</dbReference>
<organism evidence="1 2">
    <name type="scientific">Paenibacillus glycanilyticus</name>
    <dbReference type="NCBI Taxonomy" id="126569"/>
    <lineage>
        <taxon>Bacteria</taxon>
        <taxon>Bacillati</taxon>
        <taxon>Bacillota</taxon>
        <taxon>Bacilli</taxon>
        <taxon>Bacillales</taxon>
        <taxon>Paenibacillaceae</taxon>
        <taxon>Paenibacillus</taxon>
    </lineage>
</organism>
<evidence type="ECO:0000313" key="2">
    <source>
        <dbReference type="Proteomes" id="UP001157114"/>
    </source>
</evidence>
<dbReference type="GO" id="GO:0004519">
    <property type="term" value="F:endonuclease activity"/>
    <property type="evidence" value="ECO:0007669"/>
    <property type="project" value="UniProtKB-KW"/>
</dbReference>
<reference evidence="1 2" key="1">
    <citation type="submission" date="2023-03" db="EMBL/GenBank/DDBJ databases">
        <title>Draft genome sequence of the bacteria which degrade cell wall of Tricholomamatutake.</title>
        <authorList>
            <person name="Konishi Y."/>
            <person name="Fukuta Y."/>
            <person name="Shirasaka N."/>
        </authorList>
    </citation>
    <scope>NUCLEOTIDE SEQUENCE [LARGE SCALE GENOMIC DNA]</scope>
    <source>
        <strain evidence="2">mu1</strain>
    </source>
</reference>
<dbReference type="InterPro" id="IPR036691">
    <property type="entry name" value="Endo/exonu/phosph_ase_sf"/>
</dbReference>
<gene>
    <name evidence="1" type="ORF">MU1_51620</name>
</gene>
<dbReference type="Proteomes" id="UP001157114">
    <property type="component" value="Unassembled WGS sequence"/>
</dbReference>
<keyword evidence="2" id="KW-1185">Reference proteome</keyword>
<keyword evidence="1" id="KW-0378">Hydrolase</keyword>
<dbReference type="SUPFAM" id="SSF56219">
    <property type="entry name" value="DNase I-like"/>
    <property type="match status" value="1"/>
</dbReference>
<sequence length="241" mass="28062">MNIVSWNCSQVLRQKYVRLKPIMPDFAIIPECESLEKLGDAYKELFPKAIWYGDNPWKGLGVFATSQYELSVHPAYDDQYKWIVPISVSGGTENLTIIAVWTKNHKIRNLSYIGQLYMALQQYKSLLQTEQCIVVGDLNSNAIWDYYSRVGNHTAVVDLLRGYGIESAYHHFYGEPHGQETRPTHYFRYDQKKPFHIDYVFAPINWLSRMQTVEVGTYDDWRDAPSDHVPLIVKFLSERVD</sequence>
<protein>
    <submittedName>
        <fullName evidence="1">Endonuclease/exonuclease/phosphatase family protein</fullName>
    </submittedName>
</protein>
<dbReference type="RefSeq" id="WP_284241600.1">
    <property type="nucleotide sequence ID" value="NZ_BSSQ01000020.1"/>
</dbReference>
<keyword evidence="1" id="KW-0255">Endonuclease</keyword>
<dbReference type="EMBL" id="BSSQ01000020">
    <property type="protein sequence ID" value="GLX70815.1"/>
    <property type="molecule type" value="Genomic_DNA"/>
</dbReference>
<comment type="caution">
    <text evidence="1">The sequence shown here is derived from an EMBL/GenBank/DDBJ whole genome shotgun (WGS) entry which is preliminary data.</text>
</comment>
<name>A0ABQ6GJY3_9BACL</name>
<accession>A0ABQ6GJY3</accession>
<proteinExistence type="predicted"/>